<proteinExistence type="predicted"/>
<comment type="caution">
    <text evidence="3">The sequence shown here is derived from an EMBL/GenBank/DDBJ whole genome shotgun (WGS) entry which is preliminary data.</text>
</comment>
<feature type="domain" description="Arabidopsis retrotransposon Orf1 C-terminal" evidence="2">
    <location>
        <begin position="144"/>
        <end position="302"/>
    </location>
</feature>
<evidence type="ECO:0000256" key="1">
    <source>
        <dbReference type="SAM" id="MobiDB-lite"/>
    </source>
</evidence>
<dbReference type="InterPro" id="IPR004312">
    <property type="entry name" value="ATHILA_Orf1_C"/>
</dbReference>
<dbReference type="EMBL" id="JAUUTY010000002">
    <property type="protein sequence ID" value="KAK1686927.1"/>
    <property type="molecule type" value="Genomic_DNA"/>
</dbReference>
<name>A0AAD8WZL5_LOLMU</name>
<evidence type="ECO:0000259" key="2">
    <source>
        <dbReference type="Pfam" id="PF03078"/>
    </source>
</evidence>
<feature type="region of interest" description="Disordered" evidence="1">
    <location>
        <begin position="440"/>
        <end position="463"/>
    </location>
</feature>
<evidence type="ECO:0000313" key="4">
    <source>
        <dbReference type="Proteomes" id="UP001231189"/>
    </source>
</evidence>
<gene>
    <name evidence="3" type="ORF">QYE76_047775</name>
</gene>
<reference evidence="3" key="1">
    <citation type="submission" date="2023-07" db="EMBL/GenBank/DDBJ databases">
        <title>A chromosome-level genome assembly of Lolium multiflorum.</title>
        <authorList>
            <person name="Chen Y."/>
            <person name="Copetti D."/>
            <person name="Kolliker R."/>
            <person name="Studer B."/>
        </authorList>
    </citation>
    <scope>NUCLEOTIDE SEQUENCE</scope>
    <source>
        <strain evidence="3">02402/16</strain>
        <tissue evidence="3">Leaf</tissue>
    </source>
</reference>
<dbReference type="AlphaFoldDB" id="A0AAD8WZL5"/>
<keyword evidence="4" id="KW-1185">Reference proteome</keyword>
<evidence type="ECO:0000313" key="3">
    <source>
        <dbReference type="EMBL" id="KAK1686927.1"/>
    </source>
</evidence>
<protein>
    <recommendedName>
        <fullName evidence="2">Arabidopsis retrotransposon Orf1 C-terminal domain-containing protein</fullName>
    </recommendedName>
</protein>
<sequence>MFTSYNITTINCTPASTFLAPYYCSYLFIPLVFHYLFAELVHLLGVLGTQETSCFVVAGLHERDIFDLFLPEFDKPWVIHLRETCCCSTNLCSWRPNTVYKNRSNRSTGRPSRASTQIRRSYNEDVIAPSFAPEEDHGAPNASSFPCYEFLTNAGILDDFFTLVNRAGLATYVGDERGQYYRLTKVFVESFKFHNTEYEPTVAFKIYDIPVTMKLEEFCCALGIAPVGTARRIDDNPRDLLELYRGITGDDCRTIQRGKIRNIQLPAIKYFAYYIGTSILGRENTSNISSYHLAFLNVALTGETPYHLGSLIARRLSSRGPIFGGTIALRILTHLDIPLDSNDVPLTPRKLDIAAMKSHHFVTTDSTIDNMVYRMLFADGNEKEIPLPQQGLFNIDRQSWSLTKEVVEEHMKIQEFHQQHDSENAEPSYDYTVTYPDVSSSTYMEPGRSSSYYEDTTSWGPWE</sequence>
<dbReference type="Proteomes" id="UP001231189">
    <property type="component" value="Unassembled WGS sequence"/>
</dbReference>
<dbReference type="Pfam" id="PF03078">
    <property type="entry name" value="ATHILA"/>
    <property type="match status" value="1"/>
</dbReference>
<accession>A0AAD8WZL5</accession>
<organism evidence="3 4">
    <name type="scientific">Lolium multiflorum</name>
    <name type="common">Italian ryegrass</name>
    <name type="synonym">Lolium perenne subsp. multiflorum</name>
    <dbReference type="NCBI Taxonomy" id="4521"/>
    <lineage>
        <taxon>Eukaryota</taxon>
        <taxon>Viridiplantae</taxon>
        <taxon>Streptophyta</taxon>
        <taxon>Embryophyta</taxon>
        <taxon>Tracheophyta</taxon>
        <taxon>Spermatophyta</taxon>
        <taxon>Magnoliopsida</taxon>
        <taxon>Liliopsida</taxon>
        <taxon>Poales</taxon>
        <taxon>Poaceae</taxon>
        <taxon>BOP clade</taxon>
        <taxon>Pooideae</taxon>
        <taxon>Poodae</taxon>
        <taxon>Poeae</taxon>
        <taxon>Poeae Chloroplast Group 2 (Poeae type)</taxon>
        <taxon>Loliodinae</taxon>
        <taxon>Loliinae</taxon>
        <taxon>Lolium</taxon>
    </lineage>
</organism>